<keyword evidence="1" id="KW-0812">Transmembrane</keyword>
<comment type="caution">
    <text evidence="2">The sequence shown here is derived from an EMBL/GenBank/DDBJ whole genome shotgun (WGS) entry which is preliminary data.</text>
</comment>
<feature type="transmembrane region" description="Helical" evidence="1">
    <location>
        <begin position="31"/>
        <end position="49"/>
    </location>
</feature>
<dbReference type="RefSeq" id="WP_345492719.1">
    <property type="nucleotide sequence ID" value="NZ_BAABHY010000014.1"/>
</dbReference>
<sequence length="106" mass="11816">MTLFLFSLALGLILATIDIIPMMIKKCPQYTIYASFFHFIVATAVIVNIHIDFIPWWLLGGILGLCLMLPMLIHVAQHDRRALPIIALNAILFGSLAKISAHLLMS</sequence>
<keyword evidence="1" id="KW-0472">Membrane</keyword>
<organism evidence="2 3">
    <name type="scientific">Orbus sasakiae</name>
    <dbReference type="NCBI Taxonomy" id="1078475"/>
    <lineage>
        <taxon>Bacteria</taxon>
        <taxon>Pseudomonadati</taxon>
        <taxon>Pseudomonadota</taxon>
        <taxon>Gammaproteobacteria</taxon>
        <taxon>Orbales</taxon>
        <taxon>Orbaceae</taxon>
        <taxon>Orbus</taxon>
    </lineage>
</organism>
<dbReference type="Proteomes" id="UP001500171">
    <property type="component" value="Unassembled WGS sequence"/>
</dbReference>
<evidence type="ECO:0000313" key="3">
    <source>
        <dbReference type="Proteomes" id="UP001500171"/>
    </source>
</evidence>
<gene>
    <name evidence="2" type="ORF">GCM10023211_24840</name>
</gene>
<evidence type="ECO:0000313" key="2">
    <source>
        <dbReference type="EMBL" id="GAA5114820.1"/>
    </source>
</evidence>
<keyword evidence="3" id="KW-1185">Reference proteome</keyword>
<reference evidence="3" key="1">
    <citation type="journal article" date="2019" name="Int. J. Syst. Evol. Microbiol.">
        <title>The Global Catalogue of Microorganisms (GCM) 10K type strain sequencing project: providing services to taxonomists for standard genome sequencing and annotation.</title>
        <authorList>
            <consortium name="The Broad Institute Genomics Platform"/>
            <consortium name="The Broad Institute Genome Sequencing Center for Infectious Disease"/>
            <person name="Wu L."/>
            <person name="Ma J."/>
        </authorList>
    </citation>
    <scope>NUCLEOTIDE SEQUENCE [LARGE SCALE GENOMIC DNA]</scope>
    <source>
        <strain evidence="3">JCM 18050</strain>
    </source>
</reference>
<proteinExistence type="predicted"/>
<protein>
    <submittedName>
        <fullName evidence="2">Uncharacterized protein</fullName>
    </submittedName>
</protein>
<evidence type="ECO:0000256" key="1">
    <source>
        <dbReference type="SAM" id="Phobius"/>
    </source>
</evidence>
<name>A0ABP9ND70_9GAMM</name>
<feature type="transmembrane region" description="Helical" evidence="1">
    <location>
        <begin position="82"/>
        <end position="105"/>
    </location>
</feature>
<dbReference type="EMBL" id="BAABHY010000014">
    <property type="protein sequence ID" value="GAA5114820.1"/>
    <property type="molecule type" value="Genomic_DNA"/>
</dbReference>
<feature type="transmembrane region" description="Helical" evidence="1">
    <location>
        <begin position="56"/>
        <end position="76"/>
    </location>
</feature>
<accession>A0ABP9ND70</accession>
<keyword evidence="1" id="KW-1133">Transmembrane helix</keyword>